<dbReference type="EMBL" id="CP010975">
    <property type="protein sequence ID" value="AKE51334.1"/>
    <property type="molecule type" value="Genomic_DNA"/>
</dbReference>
<reference evidence="1 2" key="1">
    <citation type="submission" date="2015-02" db="EMBL/GenBank/DDBJ databases">
        <title>Complete genome sequence of Kangiella geojedonensis strain YCS-5T.</title>
        <authorList>
            <person name="Kim K.M."/>
        </authorList>
    </citation>
    <scope>NUCLEOTIDE SEQUENCE [LARGE SCALE GENOMIC DNA]</scope>
    <source>
        <strain evidence="1 2">YCS-5</strain>
    </source>
</reference>
<dbReference type="AlphaFoldDB" id="A0A0F6TPV1"/>
<gene>
    <name evidence="1" type="ORF">TQ33_0347</name>
</gene>
<organism evidence="1 2">
    <name type="scientific">Kangiella geojedonensis</name>
    <dbReference type="NCBI Taxonomy" id="914150"/>
    <lineage>
        <taxon>Bacteria</taxon>
        <taxon>Pseudomonadati</taxon>
        <taxon>Pseudomonadota</taxon>
        <taxon>Gammaproteobacteria</taxon>
        <taxon>Kangiellales</taxon>
        <taxon>Kangiellaceae</taxon>
        <taxon>Kangiella</taxon>
    </lineage>
</organism>
<dbReference type="InterPro" id="IPR013783">
    <property type="entry name" value="Ig-like_fold"/>
</dbReference>
<sequence>MLRLGIYNVLGIALLVQPMLAHSKPAPRENFDSESEYLAYHSPRQLDSSLFQNSWEASASSSNTSLGYERILVGLEVRGKELIALDIVKSEQDYLIPIDQVFPVIGASYQVNQGIITVSVPGVDVDISMRHAYKIDGELWMGLDTLNEYLKVNGRFDPTKYALTFLPPWSRETTRPVERAGHEPVVEYHPDTFSLRQFRLSHEVYAEKSGGPLDFEPNRERSEVVGSGAAWGGSWLLEAEKNAGDDWRLDEYFWLSRSERSQWLLGKQTVSPSVVSPTVTITGAQYFYSNQDIPYDPYQDISQSRFFRELGSSVQTIRGTAEAGTIAQLYVNNQLIGETFVRLDGTYDFGEVRSESGLYNELEVVIIDAVSRTELERQNKTRVSSDSLLSKGQMVTSAAFGKKGNWLDPDFEDQGEAGMFLYRYGLTDETTVEAGYLLDEIDTKTAGIASSLGSHFVGAYRASWRNNANTQQLELDGSGENWRMTAFVREQEAGFFEQDDGDSTTANGYFYYTPDASLRLELIGRYQDREDTPEEKVSFVKPGVFYSPTNNFSLAMRPDFDGAYRTELYYRPSFDSRFRVTHKPDEQTLRFDHNFNENYQGYMSGRMYQDTIEGRDYENTIIESATGFYWQPNDWTSYDRFRFELNHSNEYGTGLFAEYRTQLMSGVYLDLRLRDADPQYDGGFSAFARVSMDFAVAGDQFVPATHRNSYNTQGTIAGTLNTGNEACDLEHVSVLINGANYKVPVQGCTFYLDKVTPGVHRVSLDGEFLPIELVPDTKSYVVEVAASSVTRIDFDMQAKYSAAGQVTDTQGNPALEQKVLLKNSDGEVMMQTYTDQFGYFRVDNLTNGNYKLEVLDNKDRVISQREFDIDGDFLFDVDLSIPVQ</sequence>
<dbReference type="Proteomes" id="UP000034071">
    <property type="component" value="Chromosome"/>
</dbReference>
<proteinExistence type="predicted"/>
<dbReference type="RefSeq" id="WP_046560533.1">
    <property type="nucleotide sequence ID" value="NZ_CP010975.1"/>
</dbReference>
<evidence type="ECO:0000313" key="2">
    <source>
        <dbReference type="Proteomes" id="UP000034071"/>
    </source>
</evidence>
<dbReference type="HOGENOM" id="CLU_325915_0_0_6"/>
<dbReference type="Pfam" id="PF13620">
    <property type="entry name" value="CarboxypepD_reg"/>
    <property type="match status" value="1"/>
</dbReference>
<keyword evidence="2" id="KW-1185">Reference proteome</keyword>
<dbReference type="KEGG" id="kge:TQ33_0347"/>
<accession>A0A0F6TPV1</accession>
<evidence type="ECO:0000313" key="1">
    <source>
        <dbReference type="EMBL" id="AKE51334.1"/>
    </source>
</evidence>
<name>A0A0F6TPV1_9GAMM</name>
<dbReference type="STRING" id="914150.TQ33_0347"/>
<dbReference type="Gene3D" id="2.60.40.10">
    <property type="entry name" value="Immunoglobulins"/>
    <property type="match status" value="1"/>
</dbReference>
<dbReference type="SUPFAM" id="SSF49478">
    <property type="entry name" value="Cna protein B-type domain"/>
    <property type="match status" value="1"/>
</dbReference>
<protein>
    <submittedName>
        <fullName evidence="1">Uncharacterized protein</fullName>
    </submittedName>
</protein>